<evidence type="ECO:0000256" key="5">
    <source>
        <dbReference type="SAM" id="Phobius"/>
    </source>
</evidence>
<comment type="caution">
    <text evidence="7">The sequence shown here is derived from an EMBL/GenBank/DDBJ whole genome shotgun (WGS) entry which is preliminary data.</text>
</comment>
<evidence type="ECO:0000256" key="2">
    <source>
        <dbReference type="ARBA" id="ARBA00022692"/>
    </source>
</evidence>
<feature type="transmembrane region" description="Helical" evidence="5">
    <location>
        <begin position="291"/>
        <end position="312"/>
    </location>
</feature>
<dbReference type="AlphaFoldDB" id="A0A553K1R0"/>
<keyword evidence="8" id="KW-1185">Reference proteome</keyword>
<sequence>MNRPDPSGGTEPAAVESLNPATLSAAAFVALYSVLLLCIPTRLVVGAIGAPGAPANLLAMLGLLWWLCGTVGGQLHRGLTPARLTVAFFASMVLASFAAGHLQGWYQPADIRPRFGATRWYVADVPEMTALLTSAADRGLLALAGWVGIALLTADGLRSWGDLNKAINWLVGSATVVAVVGVIQYFTGLDISGFISIPGLSAQGEFGGALSRSDLNRIVSTSAHPIELGVAMAAMLPLAIHVGFRDKTAPSWLPALAIGLASLMTVSRSAVIVAAAAMVVLILGWPARLRIMALILVPIFGVVGPVVLPGLLGTIRALFTNLGNDPSIEGRTSDYGLVTRLVLEQPFFGRGLFAWVPDVYRTLDNQVLVLLLEVGLVGALAFFIMAGAGVVQGILVRLRAKDEVQRNAGLSISASLVGISMSFVTFDALGFRQVAGLTFLLIGLGGAIKAISDKDADSPTDAV</sequence>
<feature type="domain" description="O-antigen ligase-related" evidence="6">
    <location>
        <begin position="255"/>
        <end position="383"/>
    </location>
</feature>
<reference evidence="7 8" key="1">
    <citation type="submission" date="2019-07" db="EMBL/GenBank/DDBJ databases">
        <authorList>
            <person name="Zhou L.-Y."/>
        </authorList>
    </citation>
    <scope>NUCLEOTIDE SEQUENCE [LARGE SCALE GENOMIC DNA]</scope>
    <source>
        <strain evidence="7 8">YIM 101269</strain>
    </source>
</reference>
<feature type="transmembrane region" description="Helical" evidence="5">
    <location>
        <begin position="256"/>
        <end position="284"/>
    </location>
</feature>
<evidence type="ECO:0000259" key="6">
    <source>
        <dbReference type="Pfam" id="PF04932"/>
    </source>
</evidence>
<proteinExistence type="predicted"/>
<keyword evidence="4 5" id="KW-0472">Membrane</keyword>
<accession>A0A553K1R0</accession>
<gene>
    <name evidence="7" type="ORF">FOJ82_05790</name>
</gene>
<feature type="transmembrane region" description="Helical" evidence="5">
    <location>
        <begin position="57"/>
        <end position="76"/>
    </location>
</feature>
<dbReference type="EMBL" id="VKKG01000002">
    <property type="protein sequence ID" value="TRY18633.1"/>
    <property type="molecule type" value="Genomic_DNA"/>
</dbReference>
<dbReference type="OrthoDB" id="5243524at2"/>
<evidence type="ECO:0000256" key="4">
    <source>
        <dbReference type="ARBA" id="ARBA00023136"/>
    </source>
</evidence>
<dbReference type="Pfam" id="PF04932">
    <property type="entry name" value="Wzy_C"/>
    <property type="match status" value="1"/>
</dbReference>
<evidence type="ECO:0000256" key="1">
    <source>
        <dbReference type="ARBA" id="ARBA00004141"/>
    </source>
</evidence>
<comment type="subcellular location">
    <subcellularLocation>
        <location evidence="1">Membrane</location>
        <topology evidence="1">Multi-pass membrane protein</topology>
    </subcellularLocation>
</comment>
<feature type="transmembrane region" description="Helical" evidence="5">
    <location>
        <begin position="367"/>
        <end position="396"/>
    </location>
</feature>
<keyword evidence="2 5" id="KW-0812">Transmembrane</keyword>
<name>A0A553K1R0_9ACTN</name>
<evidence type="ECO:0000313" key="7">
    <source>
        <dbReference type="EMBL" id="TRY18633.1"/>
    </source>
</evidence>
<dbReference type="Proteomes" id="UP000317638">
    <property type="component" value="Unassembled WGS sequence"/>
</dbReference>
<dbReference type="InterPro" id="IPR051533">
    <property type="entry name" value="WaaL-like"/>
</dbReference>
<evidence type="ECO:0000256" key="3">
    <source>
        <dbReference type="ARBA" id="ARBA00022989"/>
    </source>
</evidence>
<dbReference type="InterPro" id="IPR007016">
    <property type="entry name" value="O-antigen_ligase-rel_domated"/>
</dbReference>
<feature type="transmembrane region" description="Helical" evidence="5">
    <location>
        <begin position="408"/>
        <end position="426"/>
    </location>
</feature>
<keyword evidence="3 5" id="KW-1133">Transmembrane helix</keyword>
<feature type="transmembrane region" description="Helical" evidence="5">
    <location>
        <begin position="226"/>
        <end position="244"/>
    </location>
</feature>
<feature type="transmembrane region" description="Helical" evidence="5">
    <location>
        <begin position="140"/>
        <end position="160"/>
    </location>
</feature>
<evidence type="ECO:0000313" key="8">
    <source>
        <dbReference type="Proteomes" id="UP000317638"/>
    </source>
</evidence>
<organism evidence="7 8">
    <name type="scientific">Tessaracoccus rhinocerotis</name>
    <dbReference type="NCBI Taxonomy" id="1689449"/>
    <lineage>
        <taxon>Bacteria</taxon>
        <taxon>Bacillati</taxon>
        <taxon>Actinomycetota</taxon>
        <taxon>Actinomycetes</taxon>
        <taxon>Propionibacteriales</taxon>
        <taxon>Propionibacteriaceae</taxon>
        <taxon>Tessaracoccus</taxon>
    </lineage>
</organism>
<protein>
    <recommendedName>
        <fullName evidence="6">O-antigen ligase-related domain-containing protein</fullName>
    </recommendedName>
</protein>
<feature type="transmembrane region" description="Helical" evidence="5">
    <location>
        <begin position="82"/>
        <end position="102"/>
    </location>
</feature>
<dbReference type="GO" id="GO:0016020">
    <property type="term" value="C:membrane"/>
    <property type="evidence" value="ECO:0007669"/>
    <property type="project" value="UniProtKB-SubCell"/>
</dbReference>
<feature type="transmembrane region" description="Helical" evidence="5">
    <location>
        <begin position="166"/>
        <end position="186"/>
    </location>
</feature>
<dbReference type="PANTHER" id="PTHR37422">
    <property type="entry name" value="TEICHURONIC ACID BIOSYNTHESIS PROTEIN TUAE"/>
    <property type="match status" value="1"/>
</dbReference>
<dbReference type="PANTHER" id="PTHR37422:SF13">
    <property type="entry name" value="LIPOPOLYSACCHARIDE BIOSYNTHESIS PROTEIN PA4999-RELATED"/>
    <property type="match status" value="1"/>
</dbReference>
<feature type="transmembrane region" description="Helical" evidence="5">
    <location>
        <begin position="20"/>
        <end position="45"/>
    </location>
</feature>